<evidence type="ECO:0000313" key="2">
    <source>
        <dbReference type="EMBL" id="KAK2727223.1"/>
    </source>
</evidence>
<keyword evidence="3" id="KW-1185">Reference proteome</keyword>
<proteinExistence type="predicted"/>
<dbReference type="EMBL" id="JAVRJZ010000001">
    <property type="protein sequence ID" value="KAK2727223.1"/>
    <property type="molecule type" value="Genomic_DNA"/>
</dbReference>
<evidence type="ECO:0000313" key="3">
    <source>
        <dbReference type="Proteomes" id="UP001187531"/>
    </source>
</evidence>
<reference evidence="2" key="1">
    <citation type="submission" date="2023-07" db="EMBL/GenBank/DDBJ databases">
        <title>Chromosome-level genome assembly of Artemia franciscana.</title>
        <authorList>
            <person name="Jo E."/>
        </authorList>
    </citation>
    <scope>NUCLEOTIDE SEQUENCE</scope>
    <source>
        <tissue evidence="2">Whole body</tissue>
    </source>
</reference>
<name>A0AA88IDE4_ARTSF</name>
<gene>
    <name evidence="2" type="ORF">QYM36_007903</name>
</gene>
<keyword evidence="1" id="KW-0732">Signal</keyword>
<accession>A0AA88IDE4</accession>
<sequence>MFYLKTVLVFFWVSVNQISSNTFTSSDYPKNIPPRISECYADQRLNDRYLRHPISIHGLISLLNKIENHDTVKLWDTTRLISTVLKRFRYDGIEDSESQSAYTTPIQKNLPETDKYSLIWSLLPGTAADFPEDALTPDEKCALHFMLSYSVNGTMRAEERFPRQLARERSLDLNEEDLPLFVDASGISTNYTQNDTEENKKIYEDNVLVHQDAAETDEANEVSEGVAIETVLNEEEEDPGKSRKRRALPINYALPISKSPLQRGVIYTPYGTVAAGPVLSGIAAGLEPQTVRLRDWMGSVYYNWSDTVLDRSINNIWGTTIASDIAQSGLLRIHLSHTTVGPSGSWNDSLGICPREFALHNEDPSYLTNAEIYGGIDGLLLGLKMRDWDKEYLKLSDLLSSYYSETGVAKDRSYRACNRISNFLDPNKVNHNILKEEALTFLVAYYDKDTEGNPVFKPSLDKFVKAKQFIDTTYNDLTKLLNNKEIIRDDFVPCTGLPTLPTTEIPRTDTDLLFVIDQFTFSNEEVQRQTELAGFLALDLNIGITTSQMEVLSSLDGSVIVPQSANKAQLACSIRNTVISIHNQRKLHNVLATLRTRFDRDKIEERNNKTSGANGKTVLFSLSGRSPSTQEIEDFTKEYELLKNEHPDVRLLFAVAGTVSSEIYKSFVQEPEKDIFKLNLFTTYKEAASIIGDRARSLSAKLFYPECYSDVALDEASFAHTIYVTPGTQKFYKIMPSTMHLSQNLKIKFTILHGNAEVCLSRIQEPPVSSSALSVCQKNVNGGDIIEFTNYPAPCMSGSCSPIYVAIKAAQETDSESCPDPQCDSPDQVKVVWTHEGMVCSKDFRSGAPTQLVSHVILLVFTLLLIIF</sequence>
<feature type="signal peptide" evidence="1">
    <location>
        <begin position="1"/>
        <end position="20"/>
    </location>
</feature>
<comment type="caution">
    <text evidence="2">The sequence shown here is derived from an EMBL/GenBank/DDBJ whole genome shotgun (WGS) entry which is preliminary data.</text>
</comment>
<dbReference type="Proteomes" id="UP001187531">
    <property type="component" value="Unassembled WGS sequence"/>
</dbReference>
<protein>
    <recommendedName>
        <fullName evidence="4">VWFA domain-containing protein</fullName>
    </recommendedName>
</protein>
<dbReference type="AlphaFoldDB" id="A0AA88IDE4"/>
<organism evidence="2 3">
    <name type="scientific">Artemia franciscana</name>
    <name type="common">Brine shrimp</name>
    <name type="synonym">Artemia sanfranciscana</name>
    <dbReference type="NCBI Taxonomy" id="6661"/>
    <lineage>
        <taxon>Eukaryota</taxon>
        <taxon>Metazoa</taxon>
        <taxon>Ecdysozoa</taxon>
        <taxon>Arthropoda</taxon>
        <taxon>Crustacea</taxon>
        <taxon>Branchiopoda</taxon>
        <taxon>Anostraca</taxon>
        <taxon>Artemiidae</taxon>
        <taxon>Artemia</taxon>
    </lineage>
</organism>
<feature type="chain" id="PRO_5041723336" description="VWFA domain-containing protein" evidence="1">
    <location>
        <begin position="21"/>
        <end position="868"/>
    </location>
</feature>
<evidence type="ECO:0000256" key="1">
    <source>
        <dbReference type="SAM" id="SignalP"/>
    </source>
</evidence>
<evidence type="ECO:0008006" key="4">
    <source>
        <dbReference type="Google" id="ProtNLM"/>
    </source>
</evidence>